<dbReference type="AlphaFoldDB" id="A0AAD9M7Q9"/>
<feature type="disulfide bond" evidence="14">
    <location>
        <begin position="52"/>
        <end position="59"/>
    </location>
</feature>
<keyword evidence="7 16" id="KW-0812">Transmembrane</keyword>
<feature type="transmembrane region" description="Helical" evidence="16">
    <location>
        <begin position="103"/>
        <end position="121"/>
    </location>
</feature>
<feature type="binding site" description="axial binding residue" evidence="14">
    <location>
        <position position="56"/>
    </location>
    <ligand>
        <name>heme</name>
        <dbReference type="ChEBI" id="CHEBI:30413"/>
    </ligand>
    <ligandPart>
        <name>Fe</name>
        <dbReference type="ChEBI" id="CHEBI:18248"/>
    </ligandPart>
</feature>
<feature type="disulfide bond" evidence="14">
    <location>
        <begin position="61"/>
        <end position="94"/>
    </location>
</feature>
<dbReference type="PANTHER" id="PTHR33048:SF143">
    <property type="entry name" value="EXTRACELLULAR MEMBRANE PROTEIN CFEM DOMAIN-CONTAINING PROTEIN-RELATED"/>
    <property type="match status" value="1"/>
</dbReference>
<feature type="region of interest" description="Disordered" evidence="15">
    <location>
        <begin position="455"/>
        <end position="474"/>
    </location>
</feature>
<evidence type="ECO:0000256" key="12">
    <source>
        <dbReference type="ARBA" id="ARBA00023288"/>
    </source>
</evidence>
<feature type="disulfide bond" evidence="14">
    <location>
        <begin position="38"/>
        <end position="78"/>
    </location>
</feature>
<evidence type="ECO:0000256" key="8">
    <source>
        <dbReference type="ARBA" id="ARBA00022729"/>
    </source>
</evidence>
<evidence type="ECO:0000256" key="2">
    <source>
        <dbReference type="ARBA" id="ARBA00004589"/>
    </source>
</evidence>
<protein>
    <submittedName>
        <fullName evidence="19">CFEM domain-containing protein</fullName>
    </submittedName>
</protein>
<dbReference type="Proteomes" id="UP001232148">
    <property type="component" value="Unassembled WGS sequence"/>
</dbReference>
<dbReference type="GO" id="GO:0005576">
    <property type="term" value="C:extracellular region"/>
    <property type="evidence" value="ECO:0007669"/>
    <property type="project" value="UniProtKB-SubCell"/>
</dbReference>
<keyword evidence="10 16" id="KW-0472">Membrane</keyword>
<comment type="similarity">
    <text evidence="4">Belongs to the RBT5 family.</text>
</comment>
<feature type="chain" id="PRO_5041950157" evidence="17">
    <location>
        <begin position="23"/>
        <end position="474"/>
    </location>
</feature>
<evidence type="ECO:0000256" key="17">
    <source>
        <dbReference type="SAM" id="SignalP"/>
    </source>
</evidence>
<evidence type="ECO:0000313" key="20">
    <source>
        <dbReference type="Proteomes" id="UP001232148"/>
    </source>
</evidence>
<keyword evidence="11 14" id="KW-1015">Disulfide bond</keyword>
<evidence type="ECO:0000256" key="1">
    <source>
        <dbReference type="ARBA" id="ARBA00004141"/>
    </source>
</evidence>
<keyword evidence="14" id="KW-0479">Metal-binding</keyword>
<feature type="transmembrane region" description="Helical" evidence="16">
    <location>
        <begin position="216"/>
        <end position="236"/>
    </location>
</feature>
<keyword evidence="5" id="KW-0964">Secreted</keyword>
<evidence type="ECO:0000256" key="11">
    <source>
        <dbReference type="ARBA" id="ARBA00023157"/>
    </source>
</evidence>
<evidence type="ECO:0000256" key="7">
    <source>
        <dbReference type="ARBA" id="ARBA00022692"/>
    </source>
</evidence>
<evidence type="ECO:0000256" key="4">
    <source>
        <dbReference type="ARBA" id="ARBA00010031"/>
    </source>
</evidence>
<dbReference type="PROSITE" id="PS52012">
    <property type="entry name" value="CFEM"/>
    <property type="match status" value="1"/>
</dbReference>
<evidence type="ECO:0000256" key="13">
    <source>
        <dbReference type="ARBA" id="ARBA00038359"/>
    </source>
</evidence>
<keyword evidence="14" id="KW-0408">Iron</keyword>
<evidence type="ECO:0000256" key="16">
    <source>
        <dbReference type="SAM" id="Phobius"/>
    </source>
</evidence>
<evidence type="ECO:0000256" key="3">
    <source>
        <dbReference type="ARBA" id="ARBA00004613"/>
    </source>
</evidence>
<feature type="disulfide bond" evidence="14">
    <location>
        <begin position="42"/>
        <end position="73"/>
    </location>
</feature>
<evidence type="ECO:0000256" key="9">
    <source>
        <dbReference type="ARBA" id="ARBA00022989"/>
    </source>
</evidence>
<keyword evidence="20" id="KW-1185">Reference proteome</keyword>
<keyword evidence="14" id="KW-0349">Heme</keyword>
<evidence type="ECO:0000256" key="15">
    <source>
        <dbReference type="SAM" id="MobiDB-lite"/>
    </source>
</evidence>
<dbReference type="InterPro" id="IPR052337">
    <property type="entry name" value="SAT4-like"/>
</dbReference>
<comment type="subcellular location">
    <subcellularLocation>
        <location evidence="2">Membrane</location>
        <topology evidence="2">Lipid-anchor</topology>
        <topology evidence="2">GPI-anchor</topology>
    </subcellularLocation>
    <subcellularLocation>
        <location evidence="1">Membrane</location>
        <topology evidence="1">Multi-pass membrane protein</topology>
    </subcellularLocation>
    <subcellularLocation>
        <location evidence="3">Secreted</location>
    </subcellularLocation>
</comment>
<evidence type="ECO:0000256" key="5">
    <source>
        <dbReference type="ARBA" id="ARBA00022525"/>
    </source>
</evidence>
<feature type="transmembrane region" description="Helical" evidence="16">
    <location>
        <begin position="142"/>
        <end position="162"/>
    </location>
</feature>
<gene>
    <name evidence="19" type="ORF">LX32DRAFT_257551</name>
</gene>
<feature type="domain" description="CFEM" evidence="18">
    <location>
        <begin position="5"/>
        <end position="121"/>
    </location>
</feature>
<evidence type="ECO:0000256" key="14">
    <source>
        <dbReference type="PROSITE-ProRule" id="PRU01356"/>
    </source>
</evidence>
<accession>A0AAD9M7Q9</accession>
<dbReference type="GO" id="GO:0098552">
    <property type="term" value="C:side of membrane"/>
    <property type="evidence" value="ECO:0007669"/>
    <property type="project" value="UniProtKB-KW"/>
</dbReference>
<keyword evidence="6" id="KW-0336">GPI-anchor</keyword>
<organism evidence="19 20">
    <name type="scientific">Colletotrichum zoysiae</name>
    <dbReference type="NCBI Taxonomy" id="1216348"/>
    <lineage>
        <taxon>Eukaryota</taxon>
        <taxon>Fungi</taxon>
        <taxon>Dikarya</taxon>
        <taxon>Ascomycota</taxon>
        <taxon>Pezizomycotina</taxon>
        <taxon>Sordariomycetes</taxon>
        <taxon>Hypocreomycetidae</taxon>
        <taxon>Glomerellales</taxon>
        <taxon>Glomerellaceae</taxon>
        <taxon>Colletotrichum</taxon>
        <taxon>Colletotrichum graminicola species complex</taxon>
    </lineage>
</organism>
<feature type="compositionally biased region" description="Polar residues" evidence="15">
    <location>
        <begin position="377"/>
        <end position="396"/>
    </location>
</feature>
<comment type="similarity">
    <text evidence="13">Belongs to the SAT4 family.</text>
</comment>
<dbReference type="SMART" id="SM00747">
    <property type="entry name" value="CFEM"/>
    <property type="match status" value="1"/>
</dbReference>
<dbReference type="PANTHER" id="PTHR33048">
    <property type="entry name" value="PTH11-LIKE INTEGRAL MEMBRANE PROTEIN (AFU_ORTHOLOGUE AFUA_5G11245)"/>
    <property type="match status" value="1"/>
</dbReference>
<proteinExistence type="inferred from homology"/>
<dbReference type="Pfam" id="PF20684">
    <property type="entry name" value="Fung_rhodopsin"/>
    <property type="match status" value="1"/>
</dbReference>
<keyword evidence="6" id="KW-0325">Glycoprotein</keyword>
<evidence type="ECO:0000259" key="18">
    <source>
        <dbReference type="PROSITE" id="PS52012"/>
    </source>
</evidence>
<evidence type="ECO:0000256" key="10">
    <source>
        <dbReference type="ARBA" id="ARBA00023136"/>
    </source>
</evidence>
<comment type="caution">
    <text evidence="19">The sequence shown here is derived from an EMBL/GenBank/DDBJ whole genome shotgun (WGS) entry which is preliminary data.</text>
</comment>
<keyword evidence="9 16" id="KW-1133">Transmembrane helix</keyword>
<dbReference type="InterPro" id="IPR049326">
    <property type="entry name" value="Rhodopsin_dom_fungi"/>
</dbReference>
<dbReference type="GO" id="GO:0046872">
    <property type="term" value="F:metal ion binding"/>
    <property type="evidence" value="ECO:0007669"/>
    <property type="project" value="UniProtKB-UniRule"/>
</dbReference>
<dbReference type="EMBL" id="MU842837">
    <property type="protein sequence ID" value="KAK2031753.1"/>
    <property type="molecule type" value="Genomic_DNA"/>
</dbReference>
<keyword evidence="8 17" id="KW-0732">Signal</keyword>
<dbReference type="Pfam" id="PF05730">
    <property type="entry name" value="CFEM"/>
    <property type="match status" value="1"/>
</dbReference>
<feature type="transmembrane region" description="Helical" evidence="16">
    <location>
        <begin position="337"/>
        <end position="355"/>
    </location>
</feature>
<feature type="signal peptide" evidence="17">
    <location>
        <begin position="1"/>
        <end position="22"/>
    </location>
</feature>
<keyword evidence="12" id="KW-0449">Lipoprotein</keyword>
<feature type="transmembrane region" description="Helical" evidence="16">
    <location>
        <begin position="269"/>
        <end position="287"/>
    </location>
</feature>
<evidence type="ECO:0000313" key="19">
    <source>
        <dbReference type="EMBL" id="KAK2031753.1"/>
    </source>
</evidence>
<reference evidence="19" key="1">
    <citation type="submission" date="2021-06" db="EMBL/GenBank/DDBJ databases">
        <title>Comparative genomics, transcriptomics and evolutionary studies reveal genomic signatures of adaptation to plant cell wall in hemibiotrophic fungi.</title>
        <authorList>
            <consortium name="DOE Joint Genome Institute"/>
            <person name="Baroncelli R."/>
            <person name="Diaz J.F."/>
            <person name="Benocci T."/>
            <person name="Peng M."/>
            <person name="Battaglia E."/>
            <person name="Haridas S."/>
            <person name="Andreopoulos W."/>
            <person name="Labutti K."/>
            <person name="Pangilinan J."/>
            <person name="Floch G.L."/>
            <person name="Makela M.R."/>
            <person name="Henrissat B."/>
            <person name="Grigoriev I.V."/>
            <person name="Crouch J.A."/>
            <person name="De Vries R.P."/>
            <person name="Sukno S.A."/>
            <person name="Thon M.R."/>
        </authorList>
    </citation>
    <scope>NUCLEOTIDE SEQUENCE</scope>
    <source>
        <strain evidence="19">MAFF235873</strain>
    </source>
</reference>
<feature type="transmembrane region" description="Helical" evidence="16">
    <location>
        <begin position="182"/>
        <end position="204"/>
    </location>
</feature>
<sequence>MVAVRFFAFLASLFMLGSIVSALDPTLDPTLDLGFPPCEIDCVLQEIHNSNCAITDKTCLCSDKVFAGFVQSCVIANCTIMDMLAAKNRTDALCGVPEVQHENPIACIQVALFTFTTLLIITRIAHKCMRISPWGWDDTTIMVSYAAFAVFTPNAYIAAVIGSGRDVWYLTPDQITAGLKTFFVMTFLYILGLAFVKASILFLYLRIFPDHRFRKVLWLTQLFNLVLYLVFLVASLTSCQPLNYAWDGWTGKTEGRCTSSNPPALAHGSLNFILDVWMLFLPASQIYKLNIPRKQKLDVMFMFSVGAFLTAASGYRIKVIRPFGASFNPDVAFQTAIWSAIELAVGIFVACLPNTRQFWAVVLPKILRATGISSRSQETARDSTVTGQPPRTTSESRAQRSRLVEHDSSSTSDLVGVNVHTTKSNQSDSIGAAAAPQGDGVKSAMVAHIRRLEMQLKPGAKDRQEEFDLQETKR</sequence>
<name>A0AAD9M7Q9_9PEZI</name>
<dbReference type="InterPro" id="IPR008427">
    <property type="entry name" value="Extracellular_membr_CFEM_dom"/>
</dbReference>
<evidence type="ECO:0000256" key="6">
    <source>
        <dbReference type="ARBA" id="ARBA00022622"/>
    </source>
</evidence>
<feature type="region of interest" description="Disordered" evidence="15">
    <location>
        <begin position="377"/>
        <end position="415"/>
    </location>
</feature>
<feature type="transmembrane region" description="Helical" evidence="16">
    <location>
        <begin position="299"/>
        <end position="317"/>
    </location>
</feature>